<evidence type="ECO:0000313" key="2">
    <source>
        <dbReference type="Proteomes" id="UP000228976"/>
    </source>
</evidence>
<dbReference type="EMBL" id="MWWU01000002">
    <property type="protein sequence ID" value="OZG56039.1"/>
    <property type="molecule type" value="Genomic_DNA"/>
</dbReference>
<organism evidence="1 2">
    <name type="scientific">Aeriscardovia aeriphila</name>
    <dbReference type="NCBI Taxonomy" id="218139"/>
    <lineage>
        <taxon>Bacteria</taxon>
        <taxon>Bacillati</taxon>
        <taxon>Actinomycetota</taxon>
        <taxon>Actinomycetes</taxon>
        <taxon>Bifidobacteriales</taxon>
        <taxon>Bifidobacteriaceae</taxon>
        <taxon>Aeriscardovia</taxon>
    </lineage>
</organism>
<accession>A0A261FA60</accession>
<protein>
    <submittedName>
        <fullName evidence="1">Uncharacterized protein</fullName>
    </submittedName>
</protein>
<proteinExistence type="predicted"/>
<reference evidence="1 2" key="1">
    <citation type="journal article" date="2017" name="BMC Genomics">
        <title>Comparative genomic and phylogenomic analyses of the Bifidobacteriaceae family.</title>
        <authorList>
            <person name="Lugli G.A."/>
            <person name="Milani C."/>
            <person name="Turroni F."/>
            <person name="Duranti S."/>
            <person name="Mancabelli L."/>
            <person name="Mangifesta M."/>
            <person name="Ferrario C."/>
            <person name="Modesto M."/>
            <person name="Mattarelli P."/>
            <person name="Jiri K."/>
            <person name="van Sinderen D."/>
            <person name="Ventura M."/>
        </authorList>
    </citation>
    <scope>NUCLEOTIDE SEQUENCE [LARGE SCALE GENOMIC DNA]</scope>
    <source>
        <strain evidence="1 2">LMG 21773</strain>
    </source>
</reference>
<name>A0A261FA60_9BIFI</name>
<keyword evidence="2" id="KW-1185">Reference proteome</keyword>
<gene>
    <name evidence="1" type="ORF">AEAE_0527</name>
</gene>
<dbReference type="Proteomes" id="UP000228976">
    <property type="component" value="Unassembled WGS sequence"/>
</dbReference>
<comment type="caution">
    <text evidence="1">The sequence shown here is derived from an EMBL/GenBank/DDBJ whole genome shotgun (WGS) entry which is preliminary data.</text>
</comment>
<evidence type="ECO:0000313" key="1">
    <source>
        <dbReference type="EMBL" id="OZG56039.1"/>
    </source>
</evidence>
<sequence length="38" mass="4519">MSVEERLRALELEMRAIGISLNRIENRVNHLTVERNQK</sequence>
<dbReference type="AlphaFoldDB" id="A0A261FA60"/>